<proteinExistence type="predicted"/>
<evidence type="ECO:0000313" key="2">
    <source>
        <dbReference type="EMBL" id="QJA45826.1"/>
    </source>
</evidence>
<keyword evidence="1" id="KW-0175">Coiled coil</keyword>
<protein>
    <submittedName>
        <fullName evidence="2">Uncharacterized protein</fullName>
    </submittedName>
</protein>
<sequence>MKRKDEIKQILDKNELIEQKLNMLLIQINAVQVSAEQHQVELVDRLQCLQQAVRQAERKKGVDNAENT</sequence>
<organism evidence="2">
    <name type="scientific">viral metagenome</name>
    <dbReference type="NCBI Taxonomy" id="1070528"/>
    <lineage>
        <taxon>unclassified sequences</taxon>
        <taxon>metagenomes</taxon>
        <taxon>organismal metagenomes</taxon>
    </lineage>
</organism>
<accession>A0A6H1ZD37</accession>
<evidence type="ECO:0000256" key="1">
    <source>
        <dbReference type="SAM" id="Coils"/>
    </source>
</evidence>
<dbReference type="AlphaFoldDB" id="A0A6H1ZD37"/>
<dbReference type="EMBL" id="MT144781">
    <property type="protein sequence ID" value="QJH99313.1"/>
    <property type="molecule type" value="Genomic_DNA"/>
</dbReference>
<dbReference type="EMBL" id="MT143998">
    <property type="protein sequence ID" value="QJA45826.1"/>
    <property type="molecule type" value="Genomic_DNA"/>
</dbReference>
<feature type="coiled-coil region" evidence="1">
    <location>
        <begin position="7"/>
        <end position="59"/>
    </location>
</feature>
<gene>
    <name evidence="2" type="ORF">TM448A00285_0004</name>
    <name evidence="3" type="ORF">TM448B01549_0014</name>
</gene>
<name>A0A6H1ZD37_9ZZZZ</name>
<evidence type="ECO:0000313" key="3">
    <source>
        <dbReference type="EMBL" id="QJH99313.1"/>
    </source>
</evidence>
<reference evidence="2" key="1">
    <citation type="submission" date="2020-03" db="EMBL/GenBank/DDBJ databases">
        <title>The deep terrestrial virosphere.</title>
        <authorList>
            <person name="Holmfeldt K."/>
            <person name="Nilsson E."/>
            <person name="Simone D."/>
            <person name="Lopez-Fernandez M."/>
            <person name="Wu X."/>
            <person name="de Brujin I."/>
            <person name="Lundin D."/>
            <person name="Andersson A."/>
            <person name="Bertilsson S."/>
            <person name="Dopson M."/>
        </authorList>
    </citation>
    <scope>NUCLEOTIDE SEQUENCE</scope>
    <source>
        <strain evidence="2">TM448A00285</strain>
        <strain evidence="3">TM448B01549</strain>
    </source>
</reference>